<proteinExistence type="predicted"/>
<accession>A0A9X7UB16</accession>
<protein>
    <submittedName>
        <fullName evidence="1">Uncharacterized protein</fullName>
    </submittedName>
</protein>
<dbReference type="EMBL" id="CP060122">
    <property type="protein sequence ID" value="QNG47083.1"/>
    <property type="molecule type" value="Genomic_DNA"/>
</dbReference>
<reference evidence="1 2" key="1">
    <citation type="submission" date="2020-07" db="EMBL/GenBank/DDBJ databases">
        <title>Whole genome sequence of Sphingobium yanoikuyae A3.</title>
        <authorList>
            <person name="Han S.-S."/>
        </authorList>
    </citation>
    <scope>NUCLEOTIDE SEQUENCE [LARGE SCALE GENOMIC DNA]</scope>
    <source>
        <strain evidence="1 2">A3</strain>
    </source>
</reference>
<evidence type="ECO:0000313" key="2">
    <source>
        <dbReference type="Proteomes" id="UP000515377"/>
    </source>
</evidence>
<name>A0A9X7UB16_SPHYA</name>
<dbReference type="Gene3D" id="3.90.930.60">
    <property type="match status" value="1"/>
</dbReference>
<dbReference type="AlphaFoldDB" id="A0A9X7UB16"/>
<dbReference type="Proteomes" id="UP000515377">
    <property type="component" value="Chromosome"/>
</dbReference>
<organism evidence="1 2">
    <name type="scientific">Sphingobium yanoikuyae</name>
    <name type="common">Sphingomonas yanoikuyae</name>
    <dbReference type="NCBI Taxonomy" id="13690"/>
    <lineage>
        <taxon>Bacteria</taxon>
        <taxon>Pseudomonadati</taxon>
        <taxon>Pseudomonadota</taxon>
        <taxon>Alphaproteobacteria</taxon>
        <taxon>Sphingomonadales</taxon>
        <taxon>Sphingomonadaceae</taxon>
        <taxon>Sphingobium</taxon>
    </lineage>
</organism>
<evidence type="ECO:0000313" key="1">
    <source>
        <dbReference type="EMBL" id="QNG47083.1"/>
    </source>
</evidence>
<sequence length="227" mass="24694">MTVATLSDDDDAARRTKGGRTEFCAAIRPLLKGGVGYEIDDNTVRVFRGRDAMQLRDARVAPLIAQLLAALDGTNTRAEVIEALPASLMALGDQIVSALERKGMVVEGPEREIPEGIPPEVACFSQEYGEGWEGRLIGWSTTDIRVEGPKAMTERICEVLEAQGARKVHVACRNTPEISEGLSIHINSGVSFEHPEWTIGVAFSRLRKKGWQSRPCPASAPMAQIRG</sequence>
<gene>
    <name evidence="1" type="ORF">H3V42_05490</name>
</gene>